<organism evidence="1 2">
    <name type="scientific">Sphingomonas leidyi</name>
    <dbReference type="NCBI Taxonomy" id="68569"/>
    <lineage>
        <taxon>Bacteria</taxon>
        <taxon>Pseudomonadati</taxon>
        <taxon>Pseudomonadota</taxon>
        <taxon>Alphaproteobacteria</taxon>
        <taxon>Sphingomonadales</taxon>
        <taxon>Sphingomonadaceae</taxon>
        <taxon>Sphingomonas</taxon>
    </lineage>
</organism>
<evidence type="ECO:0000313" key="2">
    <source>
        <dbReference type="Proteomes" id="UP000564677"/>
    </source>
</evidence>
<evidence type="ECO:0000313" key="1">
    <source>
        <dbReference type="EMBL" id="NIJ65948.1"/>
    </source>
</evidence>
<accession>A0A7X5V192</accession>
<name>A0A7X5V192_9SPHN</name>
<proteinExistence type="predicted"/>
<reference evidence="1 2" key="1">
    <citation type="submission" date="2020-03" db="EMBL/GenBank/DDBJ databases">
        <title>Genomic Encyclopedia of Type Strains, Phase IV (KMG-IV): sequencing the most valuable type-strain genomes for metagenomic binning, comparative biology and taxonomic classification.</title>
        <authorList>
            <person name="Goeker M."/>
        </authorList>
    </citation>
    <scope>NUCLEOTIDE SEQUENCE [LARGE SCALE GENOMIC DNA]</scope>
    <source>
        <strain evidence="1 2">DSM 4733</strain>
    </source>
</reference>
<dbReference type="AlphaFoldDB" id="A0A7X5V192"/>
<dbReference type="Proteomes" id="UP000564677">
    <property type="component" value="Unassembled WGS sequence"/>
</dbReference>
<protein>
    <submittedName>
        <fullName evidence="1">Uncharacterized protein</fullName>
    </submittedName>
</protein>
<gene>
    <name evidence="1" type="ORF">FHR20_002910</name>
</gene>
<dbReference type="RefSeq" id="WP_167300251.1">
    <property type="nucleotide sequence ID" value="NZ_JAASQV010000002.1"/>
</dbReference>
<sequence>MTELSIFIDGMLSGTGIRDAKNGGYLETDELGLSDELAHRISAWLSAYEDAHFYQYEDKASNEALDLEGLNIARAVRAELPAARVGYFSNANMCEMNI</sequence>
<dbReference type="EMBL" id="JAASQV010000002">
    <property type="protein sequence ID" value="NIJ65948.1"/>
    <property type="molecule type" value="Genomic_DNA"/>
</dbReference>
<comment type="caution">
    <text evidence="1">The sequence shown here is derived from an EMBL/GenBank/DDBJ whole genome shotgun (WGS) entry which is preliminary data.</text>
</comment>
<keyword evidence="2" id="KW-1185">Reference proteome</keyword>